<protein>
    <submittedName>
        <fullName evidence="2">Uncharacterized protein</fullName>
    </submittedName>
</protein>
<evidence type="ECO:0000313" key="3">
    <source>
        <dbReference type="Proteomes" id="UP001054252"/>
    </source>
</evidence>
<sequence>MLLHPLAATPNQPLLLVPLYCCTEPAPPALCAQSRTPASARYSHTEKNSNTEQNWHH</sequence>
<dbReference type="AlphaFoldDB" id="A0AAV5MIH2"/>
<name>A0AAV5MIH2_9ROSI</name>
<evidence type="ECO:0000256" key="1">
    <source>
        <dbReference type="SAM" id="MobiDB-lite"/>
    </source>
</evidence>
<gene>
    <name evidence="2" type="ORF">SLEP1_g55089</name>
</gene>
<evidence type="ECO:0000313" key="2">
    <source>
        <dbReference type="EMBL" id="GKV48267.1"/>
    </source>
</evidence>
<proteinExistence type="predicted"/>
<feature type="compositionally biased region" description="Basic and acidic residues" evidence="1">
    <location>
        <begin position="43"/>
        <end position="57"/>
    </location>
</feature>
<comment type="caution">
    <text evidence="2">The sequence shown here is derived from an EMBL/GenBank/DDBJ whole genome shotgun (WGS) entry which is preliminary data.</text>
</comment>
<dbReference type="EMBL" id="BPVZ01000251">
    <property type="protein sequence ID" value="GKV48267.1"/>
    <property type="molecule type" value="Genomic_DNA"/>
</dbReference>
<organism evidence="2 3">
    <name type="scientific">Rubroshorea leprosula</name>
    <dbReference type="NCBI Taxonomy" id="152421"/>
    <lineage>
        <taxon>Eukaryota</taxon>
        <taxon>Viridiplantae</taxon>
        <taxon>Streptophyta</taxon>
        <taxon>Embryophyta</taxon>
        <taxon>Tracheophyta</taxon>
        <taxon>Spermatophyta</taxon>
        <taxon>Magnoliopsida</taxon>
        <taxon>eudicotyledons</taxon>
        <taxon>Gunneridae</taxon>
        <taxon>Pentapetalae</taxon>
        <taxon>rosids</taxon>
        <taxon>malvids</taxon>
        <taxon>Malvales</taxon>
        <taxon>Dipterocarpaceae</taxon>
        <taxon>Rubroshorea</taxon>
    </lineage>
</organism>
<keyword evidence="3" id="KW-1185">Reference proteome</keyword>
<dbReference type="Proteomes" id="UP001054252">
    <property type="component" value="Unassembled WGS sequence"/>
</dbReference>
<reference evidence="2 3" key="1">
    <citation type="journal article" date="2021" name="Commun. Biol.">
        <title>The genome of Shorea leprosula (Dipterocarpaceae) highlights the ecological relevance of drought in aseasonal tropical rainforests.</title>
        <authorList>
            <person name="Ng K.K.S."/>
            <person name="Kobayashi M.J."/>
            <person name="Fawcett J.A."/>
            <person name="Hatakeyama M."/>
            <person name="Paape T."/>
            <person name="Ng C.H."/>
            <person name="Ang C.C."/>
            <person name="Tnah L.H."/>
            <person name="Lee C.T."/>
            <person name="Nishiyama T."/>
            <person name="Sese J."/>
            <person name="O'Brien M.J."/>
            <person name="Copetti D."/>
            <person name="Mohd Noor M.I."/>
            <person name="Ong R.C."/>
            <person name="Putra M."/>
            <person name="Sireger I.Z."/>
            <person name="Indrioko S."/>
            <person name="Kosugi Y."/>
            <person name="Izuno A."/>
            <person name="Isagi Y."/>
            <person name="Lee S.L."/>
            <person name="Shimizu K.K."/>
        </authorList>
    </citation>
    <scope>NUCLEOTIDE SEQUENCE [LARGE SCALE GENOMIC DNA]</scope>
    <source>
        <strain evidence="2">214</strain>
    </source>
</reference>
<accession>A0AAV5MIH2</accession>
<feature type="region of interest" description="Disordered" evidence="1">
    <location>
        <begin position="33"/>
        <end position="57"/>
    </location>
</feature>